<feature type="region of interest" description="Disordered" evidence="8">
    <location>
        <begin position="1"/>
        <end position="26"/>
    </location>
</feature>
<keyword evidence="7" id="KW-0813">Transport</keyword>
<comment type="caution">
    <text evidence="9">The sequence shown here is derived from an EMBL/GenBank/DDBJ whole genome shotgun (WGS) entry which is preliminary data.</text>
</comment>
<evidence type="ECO:0000256" key="7">
    <source>
        <dbReference type="RuleBase" id="RU367022"/>
    </source>
</evidence>
<evidence type="ECO:0000256" key="2">
    <source>
        <dbReference type="ARBA" id="ARBA00022692"/>
    </source>
</evidence>
<organism evidence="9 10">
    <name type="scientific">Carex littledalei</name>
    <dbReference type="NCBI Taxonomy" id="544730"/>
    <lineage>
        <taxon>Eukaryota</taxon>
        <taxon>Viridiplantae</taxon>
        <taxon>Streptophyta</taxon>
        <taxon>Embryophyta</taxon>
        <taxon>Tracheophyta</taxon>
        <taxon>Spermatophyta</taxon>
        <taxon>Magnoliopsida</taxon>
        <taxon>Liliopsida</taxon>
        <taxon>Poales</taxon>
        <taxon>Cyperaceae</taxon>
        <taxon>Cyperoideae</taxon>
        <taxon>Cariceae</taxon>
        <taxon>Carex</taxon>
        <taxon>Carex subgen. Euthyceras</taxon>
    </lineage>
</organism>
<comment type="subcellular location">
    <subcellularLocation>
        <location evidence="7">Membrane</location>
        <topology evidence="7">Multi-pass membrane protein</topology>
    </subcellularLocation>
</comment>
<dbReference type="PANTHER" id="PTHR12483">
    <property type="entry name" value="SOLUTE CARRIER FAMILY 31 COPPER TRANSPORTERS"/>
    <property type="match status" value="1"/>
</dbReference>
<feature type="transmembrane region" description="Helical" evidence="7">
    <location>
        <begin position="123"/>
        <end position="141"/>
    </location>
</feature>
<accession>A0A833VUG5</accession>
<reference evidence="9" key="1">
    <citation type="submission" date="2020-01" db="EMBL/GenBank/DDBJ databases">
        <title>Genome sequence of Kobresia littledalei, the first chromosome-level genome in the family Cyperaceae.</title>
        <authorList>
            <person name="Qu G."/>
        </authorList>
    </citation>
    <scope>NUCLEOTIDE SEQUENCE</scope>
    <source>
        <strain evidence="9">C.B.Clarke</strain>
        <tissue evidence="9">Leaf</tissue>
    </source>
</reference>
<feature type="transmembrane region" description="Helical" evidence="7">
    <location>
        <begin position="62"/>
        <end position="85"/>
    </location>
</feature>
<protein>
    <recommendedName>
        <fullName evidence="7">Copper transport protein</fullName>
    </recommendedName>
</protein>
<evidence type="ECO:0000313" key="9">
    <source>
        <dbReference type="EMBL" id="KAF3333989.1"/>
    </source>
</evidence>
<dbReference type="GO" id="GO:0005886">
    <property type="term" value="C:plasma membrane"/>
    <property type="evidence" value="ECO:0007669"/>
    <property type="project" value="TreeGrafter"/>
</dbReference>
<keyword evidence="6 7" id="KW-0472">Membrane</keyword>
<evidence type="ECO:0000256" key="6">
    <source>
        <dbReference type="ARBA" id="ARBA00023136"/>
    </source>
</evidence>
<evidence type="ECO:0000256" key="3">
    <source>
        <dbReference type="ARBA" id="ARBA00022796"/>
    </source>
</evidence>
<comment type="similarity">
    <text evidence="1 7">Belongs to the copper transporter (Ctr) (TC 1.A.56) family. SLC31A subfamily.</text>
</comment>
<evidence type="ECO:0000256" key="4">
    <source>
        <dbReference type="ARBA" id="ARBA00022989"/>
    </source>
</evidence>
<dbReference type="GO" id="GO:0005375">
    <property type="term" value="F:copper ion transmembrane transporter activity"/>
    <property type="evidence" value="ECO:0007669"/>
    <property type="project" value="UniProtKB-UniRule"/>
</dbReference>
<keyword evidence="10" id="KW-1185">Reference proteome</keyword>
<dbReference type="Proteomes" id="UP000623129">
    <property type="component" value="Unassembled WGS sequence"/>
</dbReference>
<gene>
    <name evidence="9" type="ORF">FCM35_KLT01680</name>
</gene>
<evidence type="ECO:0000313" key="10">
    <source>
        <dbReference type="Proteomes" id="UP000623129"/>
    </source>
</evidence>
<feature type="compositionally biased region" description="Gly residues" evidence="8">
    <location>
        <begin position="1"/>
        <end position="16"/>
    </location>
</feature>
<keyword evidence="4 7" id="KW-1133">Transmembrane helix</keyword>
<evidence type="ECO:0000256" key="8">
    <source>
        <dbReference type="SAM" id="MobiDB-lite"/>
    </source>
</evidence>
<keyword evidence="5 7" id="KW-0186">Copper</keyword>
<evidence type="ECO:0000256" key="1">
    <source>
        <dbReference type="ARBA" id="ARBA00006921"/>
    </source>
</evidence>
<dbReference type="Pfam" id="PF04145">
    <property type="entry name" value="Ctr"/>
    <property type="match status" value="2"/>
</dbReference>
<dbReference type="InterPro" id="IPR007274">
    <property type="entry name" value="Cop_transporter"/>
</dbReference>
<feature type="transmembrane region" description="Helical" evidence="7">
    <location>
        <begin position="97"/>
        <end position="117"/>
    </location>
</feature>
<proteinExistence type="inferred from homology"/>
<name>A0A833VUG5_9POAL</name>
<dbReference type="AlphaFoldDB" id="A0A833VUG5"/>
<dbReference type="EMBL" id="SWLB01000010">
    <property type="protein sequence ID" value="KAF3333989.1"/>
    <property type="molecule type" value="Genomic_DNA"/>
</dbReference>
<sequence>MQGMGDGDGNSMGGTGTSMSPPPSTMPMSMGNHGHSMMMHMTFFWGKDTLILFPSWPGNSGIGMYLLSLLFIFFLAAVAETLTAFSNRVSQSGSTTSNAVILTAIHALKMGVLYLVMLAVMSFNVGVFLATLAGHAVGFFLGRSGFFLRQGTGDLEAHTRTNK</sequence>
<dbReference type="OrthoDB" id="73901at2759"/>
<dbReference type="PANTHER" id="PTHR12483:SF117">
    <property type="entry name" value="COPPER TRANSPORTER 3"/>
    <property type="match status" value="1"/>
</dbReference>
<keyword evidence="2 7" id="KW-0812">Transmembrane</keyword>
<evidence type="ECO:0000256" key="5">
    <source>
        <dbReference type="ARBA" id="ARBA00023008"/>
    </source>
</evidence>
<keyword evidence="7" id="KW-0406">Ion transport</keyword>
<keyword evidence="3 7" id="KW-0187">Copper transport</keyword>